<dbReference type="PROSITE" id="PS50082">
    <property type="entry name" value="WD_REPEATS_2"/>
    <property type="match status" value="1"/>
</dbReference>
<dbReference type="OrthoDB" id="4526527at2759"/>
<evidence type="ECO:0000256" key="2">
    <source>
        <dbReference type="ARBA" id="ARBA00022737"/>
    </source>
</evidence>
<reference evidence="4 5" key="1">
    <citation type="submission" date="2020-01" db="EMBL/GenBank/DDBJ databases">
        <title>Aspergillus terreus IFO 6365 whole genome shotgun sequence.</title>
        <authorList>
            <person name="Kanamasa S."/>
            <person name="Takahashi H."/>
        </authorList>
    </citation>
    <scope>NUCLEOTIDE SEQUENCE [LARGE SCALE GENOMIC DNA]</scope>
    <source>
        <strain evidence="4 5">IFO 6365</strain>
    </source>
</reference>
<keyword evidence="4" id="KW-0723">Serine/threonine-protein kinase</keyword>
<dbReference type="PROSITE" id="PS50294">
    <property type="entry name" value="WD_REPEATS_REGION"/>
    <property type="match status" value="1"/>
</dbReference>
<keyword evidence="5" id="KW-1185">Reference proteome</keyword>
<keyword evidence="4" id="KW-0808">Transferase</keyword>
<proteinExistence type="predicted"/>
<dbReference type="InterPro" id="IPR015943">
    <property type="entry name" value="WD40/YVTN_repeat-like_dom_sf"/>
</dbReference>
<gene>
    <name evidence="4" type="ORF">ATEIFO6365_0015004700</name>
</gene>
<dbReference type="GO" id="GO:0004674">
    <property type="term" value="F:protein serine/threonine kinase activity"/>
    <property type="evidence" value="ECO:0007669"/>
    <property type="project" value="UniProtKB-KW"/>
</dbReference>
<dbReference type="SMART" id="SM00320">
    <property type="entry name" value="WD40"/>
    <property type="match status" value="4"/>
</dbReference>
<dbReference type="PANTHER" id="PTHR19848">
    <property type="entry name" value="WD40 REPEAT PROTEIN"/>
    <property type="match status" value="1"/>
</dbReference>
<evidence type="ECO:0000313" key="4">
    <source>
        <dbReference type="EMBL" id="GFF21476.1"/>
    </source>
</evidence>
<feature type="region of interest" description="Disordered" evidence="3">
    <location>
        <begin position="199"/>
        <end position="239"/>
    </location>
</feature>
<keyword evidence="4" id="KW-0418">Kinase</keyword>
<evidence type="ECO:0000256" key="3">
    <source>
        <dbReference type="SAM" id="MobiDB-lite"/>
    </source>
</evidence>
<sequence>MATLDLPSFDGPLTPVAINEWLLRCELKFDAYNALRSDIKDKLNDLHQIQLAGDKISYKGDTHALAAWFAAERSHFRRWAAFKIHLKAEALPPDWLARTVEALFTTKQGNRNVDAYIRELEEYRSVIKNAGMAEDADKAQESPKGNSLPHISDDVFKYIILFNANSGVRAEVMNNGVDVVTGSLQDIRLQVRKVWNKHTPSRRTGDCDTDVPPSGPSNQQDLDSDYRNAGAQEGVDGSETAYPQADSYFMTERILTHTSAVTSIAFSPDGKLVATSTYGNEHPIGQLAVWDLHSASPVRELQEDWHVGSLRFSPDGNIIWYICGYKVMSWRWKADRVGSVLYDHLGESGAKGTLISLTLSVDGTLLSAAGSAGTYLWSLPRQLGGRLPEFPNTLSGLALSGDRTHLARPTSESQDTIDIWDIQKRLLAARLQGHTRPVYCIVSSPDGKLLASTSRDNTVKLWSWADKKLIATFGGHSTLAQYVAFSSDDSETDAFMYLRGMVLMGFPGSGRTETSPVRAAMSTFRPLHLKQQHRLDHLAVLPIMIM</sequence>
<dbReference type="InterPro" id="IPR036322">
    <property type="entry name" value="WD40_repeat_dom_sf"/>
</dbReference>
<dbReference type="PANTHER" id="PTHR19848:SF8">
    <property type="entry name" value="F-BOX AND WD REPEAT DOMAIN CONTAINING 7"/>
    <property type="match status" value="1"/>
</dbReference>
<dbReference type="SUPFAM" id="SSF50978">
    <property type="entry name" value="WD40 repeat-like"/>
    <property type="match status" value="1"/>
</dbReference>
<evidence type="ECO:0000256" key="1">
    <source>
        <dbReference type="ARBA" id="ARBA00022574"/>
    </source>
</evidence>
<dbReference type="Gene3D" id="2.130.10.10">
    <property type="entry name" value="YVTN repeat-like/Quinoprotein amine dehydrogenase"/>
    <property type="match status" value="2"/>
</dbReference>
<organism evidence="4 5">
    <name type="scientific">Aspergillus terreus</name>
    <dbReference type="NCBI Taxonomy" id="33178"/>
    <lineage>
        <taxon>Eukaryota</taxon>
        <taxon>Fungi</taxon>
        <taxon>Dikarya</taxon>
        <taxon>Ascomycota</taxon>
        <taxon>Pezizomycotina</taxon>
        <taxon>Eurotiomycetes</taxon>
        <taxon>Eurotiomycetidae</taxon>
        <taxon>Eurotiales</taxon>
        <taxon>Aspergillaceae</taxon>
        <taxon>Aspergillus</taxon>
        <taxon>Aspergillus subgen. Circumdati</taxon>
    </lineage>
</organism>
<dbReference type="InterPro" id="IPR001680">
    <property type="entry name" value="WD40_rpt"/>
</dbReference>
<evidence type="ECO:0000313" key="5">
    <source>
        <dbReference type="Proteomes" id="UP000452235"/>
    </source>
</evidence>
<keyword evidence="1" id="KW-0853">WD repeat</keyword>
<accession>A0A5M3ZGZ2</accession>
<dbReference type="AlphaFoldDB" id="A0A5M3ZGZ2"/>
<dbReference type="EMBL" id="BLJY01000015">
    <property type="protein sequence ID" value="GFF21476.1"/>
    <property type="molecule type" value="Genomic_DNA"/>
</dbReference>
<dbReference type="Pfam" id="PF00400">
    <property type="entry name" value="WD40"/>
    <property type="match status" value="2"/>
</dbReference>
<dbReference type="Proteomes" id="UP000452235">
    <property type="component" value="Unassembled WGS sequence"/>
</dbReference>
<comment type="caution">
    <text evidence="4">The sequence shown here is derived from an EMBL/GenBank/DDBJ whole genome shotgun (WGS) entry which is preliminary data.</text>
</comment>
<protein>
    <submittedName>
        <fullName evidence="4">Serine/threonine protein kinase</fullName>
    </submittedName>
</protein>
<keyword evidence="2" id="KW-0677">Repeat</keyword>
<name>A0A5M3ZGZ2_ASPTE</name>